<dbReference type="Pfam" id="PF00400">
    <property type="entry name" value="WD40"/>
    <property type="match status" value="5"/>
</dbReference>
<dbReference type="PROSITE" id="PS51352">
    <property type="entry name" value="THIOREDOXIN_2"/>
    <property type="match status" value="1"/>
</dbReference>
<dbReference type="AlphaFoldDB" id="A0AAV5A6P2"/>
<dbReference type="Gene3D" id="3.40.30.10">
    <property type="entry name" value="Glutaredoxin"/>
    <property type="match status" value="2"/>
</dbReference>
<dbReference type="Pfam" id="PF00085">
    <property type="entry name" value="Thioredoxin"/>
    <property type="match status" value="1"/>
</dbReference>
<proteinExistence type="predicted"/>
<dbReference type="InterPro" id="IPR017937">
    <property type="entry name" value="Thioredoxin_CS"/>
</dbReference>
<dbReference type="InterPro" id="IPR036356">
    <property type="entry name" value="ERp29_C_sf"/>
</dbReference>
<dbReference type="InterPro" id="IPR011679">
    <property type="entry name" value="ERp29_C"/>
</dbReference>
<gene>
    <name evidence="6" type="ORF">Clacol_002849</name>
</gene>
<accession>A0AAV5A6P2</accession>
<dbReference type="InterPro" id="IPR019775">
    <property type="entry name" value="WD40_repeat_CS"/>
</dbReference>
<keyword evidence="2" id="KW-0677">Repeat</keyword>
<feature type="compositionally biased region" description="Acidic residues" evidence="4">
    <location>
        <begin position="20"/>
        <end position="61"/>
    </location>
</feature>
<sequence length="771" mass="83854">MASEEQDQEGGAFIDPSDVLAEEEDDSDIPMDGDDHGSDDEDIIYEIDEDSPEEEEPEGTWEDTSIAHFSGHKGSVFAVAVHPTQPLVVSGGEDDLGYIWDLKTGEDIVKLSGHTDSVTAVDWSYDGELVSTGGMDGKVRVWRHVKKNNLEWKVWEFLTELTGPDEVMVVPSGNTMQVLASHTGPVNTGCFTPDGKRILTGSQVLLLTTPSSETPILKLTPADGRFSLETGITALAINSSNALAIVGGAEGGVRVVSLVKGDVVGSLEGHTEGESIEAVAWMSYAGAEVALTGGTDGKICLWDLGAMRLRITMEHADSITSLHPHQAPSTHLLTSSSSDKTLRTWDVRTGTVVKEHKGHHGPVLAASLGSVQNVVSLLTVATSLLSFVDASNVLDLKPSTFDEVIGKGKPALVELLLLPVFRRISDPLYQFRTLVNLAPIYEQLADAYSHSPDVIIAKVDADAEKDLACVTSLSRINDDIRTDMNAQRSVRSLKWFLKDGTPEDYSGGRELQDLADFVTKKSGVKSKIKPPPPSAVTQLNYLTLEETINDPTKSVLVAYTASWCGHCKALKPTYEKVATDFKSEPDVIIANYECDAEPNKPLAEKMGIGSFPTLRFYPKGIDKNPVAYDKGRGEQDFIDFINKETGTFRTIGGGLNDAAGRATKLDEYARQFFNAVPTGRRSIYETVKSLEEATIGHGIQYIRTMEKILNGTTDYVEKELKRLGGLLEKQTLSDGKLDQIKVKANILYAFTEKEKVSDESETKGALVKDEL</sequence>
<dbReference type="Proteomes" id="UP001050691">
    <property type="component" value="Unassembled WGS sequence"/>
</dbReference>
<dbReference type="SUPFAM" id="SSF50978">
    <property type="entry name" value="WD40 repeat-like"/>
    <property type="match status" value="1"/>
</dbReference>
<protein>
    <recommendedName>
        <fullName evidence="5">Thioredoxin domain-containing protein</fullName>
    </recommendedName>
</protein>
<dbReference type="EMBL" id="BPWL01000003">
    <property type="protein sequence ID" value="GJJ08630.1"/>
    <property type="molecule type" value="Genomic_DNA"/>
</dbReference>
<dbReference type="InterPro" id="IPR051179">
    <property type="entry name" value="WD_repeat_multifunction"/>
</dbReference>
<feature type="region of interest" description="Disordered" evidence="4">
    <location>
        <begin position="1"/>
        <end position="61"/>
    </location>
</feature>
<organism evidence="6 7">
    <name type="scientific">Clathrus columnatus</name>
    <dbReference type="NCBI Taxonomy" id="1419009"/>
    <lineage>
        <taxon>Eukaryota</taxon>
        <taxon>Fungi</taxon>
        <taxon>Dikarya</taxon>
        <taxon>Basidiomycota</taxon>
        <taxon>Agaricomycotina</taxon>
        <taxon>Agaricomycetes</taxon>
        <taxon>Phallomycetidae</taxon>
        <taxon>Phallales</taxon>
        <taxon>Clathraceae</taxon>
        <taxon>Clathrus</taxon>
    </lineage>
</organism>
<evidence type="ECO:0000313" key="7">
    <source>
        <dbReference type="Proteomes" id="UP001050691"/>
    </source>
</evidence>
<keyword evidence="1 3" id="KW-0853">WD repeat</keyword>
<feature type="domain" description="Thioredoxin" evidence="5">
    <location>
        <begin position="508"/>
        <end position="678"/>
    </location>
</feature>
<dbReference type="InterPro" id="IPR036322">
    <property type="entry name" value="WD40_repeat_dom_sf"/>
</dbReference>
<dbReference type="PANTHER" id="PTHR19857:SF8">
    <property type="entry name" value="ANGIO-ASSOCIATED MIGRATORY CELL PROTEIN"/>
    <property type="match status" value="1"/>
</dbReference>
<evidence type="ECO:0000256" key="4">
    <source>
        <dbReference type="SAM" id="MobiDB-lite"/>
    </source>
</evidence>
<dbReference type="GO" id="GO:0005783">
    <property type="term" value="C:endoplasmic reticulum"/>
    <property type="evidence" value="ECO:0007669"/>
    <property type="project" value="InterPro"/>
</dbReference>
<comment type="caution">
    <text evidence="6">The sequence shown here is derived from an EMBL/GenBank/DDBJ whole genome shotgun (WGS) entry which is preliminary data.</text>
</comment>
<dbReference type="InterPro" id="IPR036249">
    <property type="entry name" value="Thioredoxin-like_sf"/>
</dbReference>
<dbReference type="SUPFAM" id="SSF52833">
    <property type="entry name" value="Thioredoxin-like"/>
    <property type="match status" value="2"/>
</dbReference>
<dbReference type="PROSITE" id="PS00678">
    <property type="entry name" value="WD_REPEATS_1"/>
    <property type="match status" value="1"/>
</dbReference>
<evidence type="ECO:0000259" key="5">
    <source>
        <dbReference type="PROSITE" id="PS51352"/>
    </source>
</evidence>
<dbReference type="Pfam" id="PF07749">
    <property type="entry name" value="ERp29"/>
    <property type="match status" value="1"/>
</dbReference>
<feature type="repeat" description="WD" evidence="3">
    <location>
        <begin position="111"/>
        <end position="142"/>
    </location>
</feature>
<feature type="repeat" description="WD" evidence="3">
    <location>
        <begin position="69"/>
        <end position="110"/>
    </location>
</feature>
<dbReference type="PANTHER" id="PTHR19857">
    <property type="entry name" value="MITOCHONDRIAL DIVISION PROTEIN 1-RELATED"/>
    <property type="match status" value="1"/>
</dbReference>
<name>A0AAV5A6P2_9AGAM</name>
<evidence type="ECO:0000256" key="2">
    <source>
        <dbReference type="ARBA" id="ARBA00022737"/>
    </source>
</evidence>
<keyword evidence="7" id="KW-1185">Reference proteome</keyword>
<evidence type="ECO:0000313" key="6">
    <source>
        <dbReference type="EMBL" id="GJJ08630.1"/>
    </source>
</evidence>
<reference evidence="6" key="1">
    <citation type="submission" date="2021-10" db="EMBL/GenBank/DDBJ databases">
        <title>De novo Genome Assembly of Clathrus columnatus (Basidiomycota, Fungi) Using Illumina and Nanopore Sequence Data.</title>
        <authorList>
            <person name="Ogiso-Tanaka E."/>
            <person name="Itagaki H."/>
            <person name="Hosoya T."/>
            <person name="Hosaka K."/>
        </authorList>
    </citation>
    <scope>NUCLEOTIDE SEQUENCE</scope>
    <source>
        <strain evidence="6">MO-923</strain>
    </source>
</reference>
<dbReference type="PROSITE" id="PS50082">
    <property type="entry name" value="WD_REPEATS_2"/>
    <property type="match status" value="3"/>
</dbReference>
<dbReference type="InterPro" id="IPR015943">
    <property type="entry name" value="WD40/YVTN_repeat-like_dom_sf"/>
</dbReference>
<dbReference type="Gene3D" id="2.130.10.10">
    <property type="entry name" value="YVTN repeat-like/Quinoprotein amine dehydrogenase"/>
    <property type="match status" value="2"/>
</dbReference>
<dbReference type="InterPro" id="IPR013766">
    <property type="entry name" value="Thioredoxin_domain"/>
</dbReference>
<evidence type="ECO:0000256" key="3">
    <source>
        <dbReference type="PROSITE-ProRule" id="PRU00221"/>
    </source>
</evidence>
<dbReference type="Gene3D" id="1.20.1150.12">
    <property type="entry name" value="Endoplasmic reticulum resident protein 29, C-terminal domain"/>
    <property type="match status" value="1"/>
</dbReference>
<dbReference type="SMART" id="SM00320">
    <property type="entry name" value="WD40"/>
    <property type="match status" value="6"/>
</dbReference>
<feature type="repeat" description="WD" evidence="3">
    <location>
        <begin position="312"/>
        <end position="355"/>
    </location>
</feature>
<dbReference type="CDD" id="cd00238">
    <property type="entry name" value="ERp29c"/>
    <property type="match status" value="1"/>
</dbReference>
<dbReference type="InterPro" id="IPR001680">
    <property type="entry name" value="WD40_rpt"/>
</dbReference>
<dbReference type="PROSITE" id="PS50294">
    <property type="entry name" value="WD_REPEATS_REGION"/>
    <property type="match status" value="2"/>
</dbReference>
<dbReference type="SUPFAM" id="SSF47933">
    <property type="entry name" value="ERP29 C domain-like"/>
    <property type="match status" value="1"/>
</dbReference>
<dbReference type="PROSITE" id="PS00194">
    <property type="entry name" value="THIOREDOXIN_1"/>
    <property type="match status" value="1"/>
</dbReference>
<evidence type="ECO:0000256" key="1">
    <source>
        <dbReference type="ARBA" id="ARBA00022574"/>
    </source>
</evidence>